<feature type="compositionally biased region" description="Low complexity" evidence="1">
    <location>
        <begin position="249"/>
        <end position="261"/>
    </location>
</feature>
<protein>
    <submittedName>
        <fullName evidence="4">DUF4005 domain-containing protein</fullName>
    </submittedName>
</protein>
<reference evidence="4" key="2">
    <citation type="submission" date="2019-09" db="UniProtKB">
        <authorList>
            <consortium name="WormBaseParasite"/>
        </authorList>
    </citation>
    <scope>IDENTIFICATION</scope>
</reference>
<dbReference type="AlphaFoldDB" id="A0A183FL72"/>
<gene>
    <name evidence="2" type="ORF">HPBE_LOCUS7970</name>
</gene>
<organism evidence="3 4">
    <name type="scientific">Heligmosomoides polygyrus</name>
    <name type="common">Parasitic roundworm</name>
    <dbReference type="NCBI Taxonomy" id="6339"/>
    <lineage>
        <taxon>Eukaryota</taxon>
        <taxon>Metazoa</taxon>
        <taxon>Ecdysozoa</taxon>
        <taxon>Nematoda</taxon>
        <taxon>Chromadorea</taxon>
        <taxon>Rhabditida</taxon>
        <taxon>Rhabditina</taxon>
        <taxon>Rhabditomorpha</taxon>
        <taxon>Strongyloidea</taxon>
        <taxon>Heligmosomidae</taxon>
        <taxon>Heligmosomoides</taxon>
    </lineage>
</organism>
<feature type="region of interest" description="Disordered" evidence="1">
    <location>
        <begin position="247"/>
        <end position="374"/>
    </location>
</feature>
<proteinExistence type="predicted"/>
<sequence length="374" mass="42232">MWFSPRTRIDHNFLYINGMKSFLRLISPHPVVKSQLPLQNGRCGVDETERDGSSDRPQPTSTCTRKTFFQVATFKRLAESEHMKHPLTLARRRQRRPERQLSSISEKSAEIAAEAALQSHAQDYSISAPNTTRSMMHLGPIKPRLTTSESSMQTSGVQGPSRFSELVTSPEIPDVTLRRSLERLDLLEQSSTLHQGALTSRSHVRPRIKALKARASVDMEMPSSSRTVHHALISRKIATRRHEMRITKSTSDLSSERQSSSDFGCSLPGISRSVDNLGHRPPWDSSPYRPDDQNHSEPFLPEIGKSTRYRHKSRSVVNSPLGSVRRSSSKFSMASLPIRSSSTFEFSPYFSPGDNGDKPPKENLWWDPAPRSFR</sequence>
<evidence type="ECO:0000313" key="4">
    <source>
        <dbReference type="WBParaSite" id="HPBE_0000796901-mRNA-1"/>
    </source>
</evidence>
<feature type="region of interest" description="Disordered" evidence="1">
    <location>
        <begin position="37"/>
        <end position="62"/>
    </location>
</feature>
<evidence type="ECO:0000313" key="2">
    <source>
        <dbReference type="EMBL" id="VDO74356.1"/>
    </source>
</evidence>
<reference evidence="2 3" key="1">
    <citation type="submission" date="2018-11" db="EMBL/GenBank/DDBJ databases">
        <authorList>
            <consortium name="Pathogen Informatics"/>
        </authorList>
    </citation>
    <scope>NUCLEOTIDE SEQUENCE [LARGE SCALE GENOMIC DNA]</scope>
</reference>
<feature type="compositionally biased region" description="Polar residues" evidence="1">
    <location>
        <begin position="315"/>
        <end position="345"/>
    </location>
</feature>
<name>A0A183FL72_HELPZ</name>
<feature type="region of interest" description="Disordered" evidence="1">
    <location>
        <begin position="85"/>
        <end position="107"/>
    </location>
</feature>
<evidence type="ECO:0000313" key="3">
    <source>
        <dbReference type="Proteomes" id="UP000050761"/>
    </source>
</evidence>
<dbReference type="EMBL" id="UZAH01026019">
    <property type="protein sequence ID" value="VDO74356.1"/>
    <property type="molecule type" value="Genomic_DNA"/>
</dbReference>
<evidence type="ECO:0000256" key="1">
    <source>
        <dbReference type="SAM" id="MobiDB-lite"/>
    </source>
</evidence>
<dbReference type="Proteomes" id="UP000050761">
    <property type="component" value="Unassembled WGS sequence"/>
</dbReference>
<dbReference type="WBParaSite" id="HPBE_0000796901-mRNA-1">
    <property type="protein sequence ID" value="HPBE_0000796901-mRNA-1"/>
    <property type="gene ID" value="HPBE_0000796901"/>
</dbReference>
<keyword evidence="3" id="KW-1185">Reference proteome</keyword>
<feature type="compositionally biased region" description="Basic and acidic residues" evidence="1">
    <location>
        <begin position="44"/>
        <end position="54"/>
    </location>
</feature>
<accession>A0A3P7XK25</accession>
<accession>A0A183FL72</accession>
<dbReference type="OrthoDB" id="6514358at2759"/>